<dbReference type="GO" id="GO:0070761">
    <property type="term" value="C:pre-snoRNP complex"/>
    <property type="evidence" value="ECO:0007669"/>
    <property type="project" value="TreeGrafter"/>
</dbReference>
<dbReference type="InParanoid" id="T1HF46"/>
<dbReference type="PANTHER" id="PTHR13483:SF3">
    <property type="entry name" value="BOX C_D SNORNA PROTEIN 1"/>
    <property type="match status" value="1"/>
</dbReference>
<keyword evidence="1" id="KW-0597">Phosphoprotein</keyword>
<dbReference type="GO" id="GO:0000463">
    <property type="term" value="P:maturation of LSU-rRNA from tricistronic rRNA transcript (SSU-rRNA, 5.8S rRNA, LSU-rRNA)"/>
    <property type="evidence" value="ECO:0007669"/>
    <property type="project" value="TreeGrafter"/>
</dbReference>
<dbReference type="GO" id="GO:0005634">
    <property type="term" value="C:nucleus"/>
    <property type="evidence" value="ECO:0007669"/>
    <property type="project" value="TreeGrafter"/>
</dbReference>
<dbReference type="GO" id="GO:0000492">
    <property type="term" value="P:box C/D snoRNP assembly"/>
    <property type="evidence" value="ECO:0007669"/>
    <property type="project" value="TreeGrafter"/>
</dbReference>
<dbReference type="GO" id="GO:0048254">
    <property type="term" value="P:snoRNA localization"/>
    <property type="evidence" value="ECO:0007669"/>
    <property type="project" value="TreeGrafter"/>
</dbReference>
<dbReference type="eggNOG" id="KOG2858">
    <property type="taxonomic scope" value="Eukaryota"/>
</dbReference>
<dbReference type="PANTHER" id="PTHR13483">
    <property type="entry name" value="BOX C_D SNORNA PROTEIN 1-RELATED"/>
    <property type="match status" value="1"/>
</dbReference>
<protein>
    <recommendedName>
        <fullName evidence="2">BCD1 alpha/beta domain-containing protein</fullName>
    </recommendedName>
</protein>
<feature type="domain" description="BCD1 alpha/beta" evidence="2">
    <location>
        <begin position="32"/>
        <end position="179"/>
    </location>
</feature>
<dbReference type="VEuPathDB" id="VectorBase:RPRC002668"/>
<dbReference type="EMBL" id="ACPB03007281">
    <property type="status" value="NOT_ANNOTATED_CDS"/>
    <property type="molecule type" value="Genomic_DNA"/>
</dbReference>
<evidence type="ECO:0000256" key="1">
    <source>
        <dbReference type="ARBA" id="ARBA00022553"/>
    </source>
</evidence>
<proteinExistence type="predicted"/>
<evidence type="ECO:0000259" key="2">
    <source>
        <dbReference type="Pfam" id="PF25790"/>
    </source>
</evidence>
<evidence type="ECO:0000313" key="4">
    <source>
        <dbReference type="Proteomes" id="UP000015103"/>
    </source>
</evidence>
<dbReference type="FunCoup" id="T1HF46">
    <property type="interactions" value="480"/>
</dbReference>
<dbReference type="AlphaFoldDB" id="T1HF46"/>
<evidence type="ECO:0000313" key="3">
    <source>
        <dbReference type="EnsemblMetazoa" id="RPRC002668-PA"/>
    </source>
</evidence>
<name>T1HF46_RHOPR</name>
<dbReference type="STRING" id="13249.T1HF46"/>
<dbReference type="Proteomes" id="UP000015103">
    <property type="component" value="Unassembled WGS sequence"/>
</dbReference>
<keyword evidence="4" id="KW-1185">Reference proteome</keyword>
<sequence length="182" mass="21454">MLLEEAGRTVKRVSSESKRFSESKREFLRVIKLKKAARIRGIMLEFLPHKFSRHRANSTYLNWKTGELFWKIQWVFPEANSYTVTDSRVLDSHTLAMASKKYISKEENSDEVMSAKLSVYHCVEKKNLKIILKAEQVTGCKFYDTEMDNTISYNLRGKIILEHPIFYIILSENMENYEIERT</sequence>
<reference evidence="3" key="1">
    <citation type="submission" date="2015-05" db="UniProtKB">
        <authorList>
            <consortium name="EnsemblMetazoa"/>
        </authorList>
    </citation>
    <scope>IDENTIFICATION</scope>
</reference>
<dbReference type="OMA" id="CAYNIVE"/>
<dbReference type="InterPro" id="IPR051639">
    <property type="entry name" value="BCD1"/>
</dbReference>
<dbReference type="InterPro" id="IPR057721">
    <property type="entry name" value="BCD1_alpha/beta"/>
</dbReference>
<dbReference type="EnsemblMetazoa" id="RPRC002668-RA">
    <property type="protein sequence ID" value="RPRC002668-PA"/>
    <property type="gene ID" value="RPRC002668"/>
</dbReference>
<organism evidence="3 4">
    <name type="scientific">Rhodnius prolixus</name>
    <name type="common">Triatomid bug</name>
    <dbReference type="NCBI Taxonomy" id="13249"/>
    <lineage>
        <taxon>Eukaryota</taxon>
        <taxon>Metazoa</taxon>
        <taxon>Ecdysozoa</taxon>
        <taxon>Arthropoda</taxon>
        <taxon>Hexapoda</taxon>
        <taxon>Insecta</taxon>
        <taxon>Pterygota</taxon>
        <taxon>Neoptera</taxon>
        <taxon>Paraneoptera</taxon>
        <taxon>Hemiptera</taxon>
        <taxon>Heteroptera</taxon>
        <taxon>Panheteroptera</taxon>
        <taxon>Cimicomorpha</taxon>
        <taxon>Reduviidae</taxon>
        <taxon>Triatominae</taxon>
        <taxon>Rhodnius</taxon>
    </lineage>
</organism>
<dbReference type="HOGENOM" id="CLU_025524_2_0_1"/>
<dbReference type="Pfam" id="PF25790">
    <property type="entry name" value="BCD1"/>
    <property type="match status" value="1"/>
</dbReference>
<accession>T1HF46</accession>